<reference evidence="7" key="1">
    <citation type="submission" date="2021-09" db="EMBL/GenBank/DDBJ databases">
        <authorList>
            <consortium name="AG Swart"/>
            <person name="Singh M."/>
            <person name="Singh A."/>
            <person name="Seah K."/>
            <person name="Emmerich C."/>
        </authorList>
    </citation>
    <scope>NUCLEOTIDE SEQUENCE</scope>
    <source>
        <strain evidence="7">ATCC30299</strain>
    </source>
</reference>
<evidence type="ECO:0000313" key="8">
    <source>
        <dbReference type="Proteomes" id="UP001162131"/>
    </source>
</evidence>
<dbReference type="InterPro" id="IPR039417">
    <property type="entry name" value="Peptidase_C1A_papain-like"/>
</dbReference>
<evidence type="ECO:0000256" key="4">
    <source>
        <dbReference type="SAM" id="Phobius"/>
    </source>
</evidence>
<dbReference type="InterPro" id="IPR013128">
    <property type="entry name" value="Peptidase_C1A"/>
</dbReference>
<dbReference type="Pfam" id="PF08246">
    <property type="entry name" value="Inhibitor_I29"/>
    <property type="match status" value="1"/>
</dbReference>
<keyword evidence="2" id="KW-0865">Zymogen</keyword>
<dbReference type="SMART" id="SM00645">
    <property type="entry name" value="Pept_C1"/>
    <property type="match status" value="1"/>
</dbReference>
<dbReference type="InterPro" id="IPR025660">
    <property type="entry name" value="Pept_his_AS"/>
</dbReference>
<dbReference type="Gene3D" id="3.90.70.10">
    <property type="entry name" value="Cysteine proteinases"/>
    <property type="match status" value="1"/>
</dbReference>
<dbReference type="InterPro" id="IPR000668">
    <property type="entry name" value="Peptidase_C1A_C"/>
</dbReference>
<dbReference type="PROSITE" id="PS00639">
    <property type="entry name" value="THIOL_PROTEASE_HIS"/>
    <property type="match status" value="1"/>
</dbReference>
<keyword evidence="4" id="KW-1133">Transmembrane helix</keyword>
<keyword evidence="4" id="KW-0812">Transmembrane</keyword>
<dbReference type="AlphaFoldDB" id="A0AAU9JGE3"/>
<organism evidence="7 8">
    <name type="scientific">Blepharisma stoltei</name>
    <dbReference type="NCBI Taxonomy" id="1481888"/>
    <lineage>
        <taxon>Eukaryota</taxon>
        <taxon>Sar</taxon>
        <taxon>Alveolata</taxon>
        <taxon>Ciliophora</taxon>
        <taxon>Postciliodesmatophora</taxon>
        <taxon>Heterotrichea</taxon>
        <taxon>Heterotrichida</taxon>
        <taxon>Blepharismidae</taxon>
        <taxon>Blepharisma</taxon>
    </lineage>
</organism>
<keyword evidence="4" id="KW-0472">Membrane</keyword>
<evidence type="ECO:0008006" key="9">
    <source>
        <dbReference type="Google" id="ProtNLM"/>
    </source>
</evidence>
<dbReference type="SMART" id="SM00848">
    <property type="entry name" value="Inhibitor_I29"/>
    <property type="match status" value="1"/>
</dbReference>
<comment type="similarity">
    <text evidence="1">Belongs to the peptidase C1 family.</text>
</comment>
<feature type="domain" description="Cathepsin propeptide inhibitor" evidence="6">
    <location>
        <begin position="56"/>
        <end position="112"/>
    </location>
</feature>
<gene>
    <name evidence="7" type="ORF">BSTOLATCC_MIC34099</name>
</gene>
<name>A0AAU9JGE3_9CILI</name>
<dbReference type="CDD" id="cd02248">
    <property type="entry name" value="Peptidase_C1A"/>
    <property type="match status" value="1"/>
</dbReference>
<dbReference type="PROSITE" id="PS00139">
    <property type="entry name" value="THIOL_PROTEASE_CYS"/>
    <property type="match status" value="1"/>
</dbReference>
<protein>
    <recommendedName>
        <fullName evidence="9">Papain family cysteine protease</fullName>
    </recommendedName>
</protein>
<dbReference type="InterPro" id="IPR013201">
    <property type="entry name" value="Prot_inhib_I29"/>
</dbReference>
<dbReference type="SUPFAM" id="SSF54001">
    <property type="entry name" value="Cysteine proteinases"/>
    <property type="match status" value="1"/>
</dbReference>
<keyword evidence="8" id="KW-1185">Reference proteome</keyword>
<dbReference type="Pfam" id="PF00112">
    <property type="entry name" value="Peptidase_C1"/>
    <property type="match status" value="1"/>
</dbReference>
<dbReference type="InterPro" id="IPR000169">
    <property type="entry name" value="Pept_cys_AS"/>
</dbReference>
<evidence type="ECO:0000256" key="2">
    <source>
        <dbReference type="ARBA" id="ARBA00023145"/>
    </source>
</evidence>
<sequence length="352" mass="38935">MDGFRELDSSPKQSKKILLSVFSIFAIIGIIAAISVLNSSQNTCKSSQYQIEENEFQDYLSKWNKIYSDELEYQSRFKIYKENSVFIRNFNSQGHSWTLKLNEFADMTPSEFKSIYTPTKIPYKTRLNIQNHKIDANIPAQVDWTVGGAVTYVKNQGQCGSCWAFSTTGSVEGAWFIAGHPLTPFSEQELVDCSSSYGNFGCNGGLMDNAFQYIIANGISTENSYPYTARDGICNKDKTKVPDAQIASYADVTQNNINALQAAVSQQPVSVAVEADQAAWQFYSGGVVTDNCGNALDHGVLVVGYNMNNTPPYWKVKNSWGAEWGEAGYIRIAIVDGDGVCGIQMQPSYPIV</sequence>
<keyword evidence="3" id="KW-1015">Disulfide bond</keyword>
<accession>A0AAU9JGE3</accession>
<dbReference type="FunFam" id="3.90.70.10:FF:000039">
    <property type="entry name" value="Cysteine proteinase 2, putative"/>
    <property type="match status" value="1"/>
</dbReference>
<dbReference type="EMBL" id="CAJZBQ010000034">
    <property type="protein sequence ID" value="CAG9323449.1"/>
    <property type="molecule type" value="Genomic_DNA"/>
</dbReference>
<evidence type="ECO:0000259" key="6">
    <source>
        <dbReference type="SMART" id="SM00848"/>
    </source>
</evidence>
<dbReference type="GO" id="GO:0008234">
    <property type="term" value="F:cysteine-type peptidase activity"/>
    <property type="evidence" value="ECO:0007669"/>
    <property type="project" value="InterPro"/>
</dbReference>
<dbReference type="PRINTS" id="PR00705">
    <property type="entry name" value="PAPAIN"/>
</dbReference>
<dbReference type="Proteomes" id="UP001162131">
    <property type="component" value="Unassembled WGS sequence"/>
</dbReference>
<feature type="transmembrane region" description="Helical" evidence="4">
    <location>
        <begin position="17"/>
        <end position="37"/>
    </location>
</feature>
<dbReference type="InterPro" id="IPR038765">
    <property type="entry name" value="Papain-like_cys_pep_sf"/>
</dbReference>
<evidence type="ECO:0000256" key="3">
    <source>
        <dbReference type="ARBA" id="ARBA00023157"/>
    </source>
</evidence>
<proteinExistence type="inferred from homology"/>
<evidence type="ECO:0000259" key="5">
    <source>
        <dbReference type="SMART" id="SM00645"/>
    </source>
</evidence>
<feature type="domain" description="Peptidase C1A papain C-terminal" evidence="5">
    <location>
        <begin position="138"/>
        <end position="351"/>
    </location>
</feature>
<evidence type="ECO:0000313" key="7">
    <source>
        <dbReference type="EMBL" id="CAG9323449.1"/>
    </source>
</evidence>
<comment type="caution">
    <text evidence="7">The sequence shown here is derived from an EMBL/GenBank/DDBJ whole genome shotgun (WGS) entry which is preliminary data.</text>
</comment>
<dbReference type="PANTHER" id="PTHR12411">
    <property type="entry name" value="CYSTEINE PROTEASE FAMILY C1-RELATED"/>
    <property type="match status" value="1"/>
</dbReference>
<dbReference type="GO" id="GO:0006508">
    <property type="term" value="P:proteolysis"/>
    <property type="evidence" value="ECO:0007669"/>
    <property type="project" value="InterPro"/>
</dbReference>
<evidence type="ECO:0000256" key="1">
    <source>
        <dbReference type="ARBA" id="ARBA00008455"/>
    </source>
</evidence>